<dbReference type="EMBL" id="JACXWY010000035">
    <property type="protein sequence ID" value="MBD3849331.1"/>
    <property type="molecule type" value="Genomic_DNA"/>
</dbReference>
<proteinExistence type="predicted"/>
<dbReference type="InterPro" id="IPR018754">
    <property type="entry name" value="RovC-like_DNA-bd"/>
</dbReference>
<keyword evidence="3" id="KW-1185">Reference proteome</keyword>
<protein>
    <submittedName>
        <fullName evidence="2">DUF2285 domain-containing protein</fullName>
    </submittedName>
</protein>
<sequence>MAATALSDAHERVGPEAHHILHPLGGGDHLHLVLPNDAPVDIGLVAIVPLGLEGFDRVKAIVRLLASLHHRSVPPDTRLTGQQRARARRMLQAFDGRQTGATHKEIAEVIFHTGKLTRDEWQAASERHAVMSLLEGAEAMIAGGYRGLLRHRRRS</sequence>
<evidence type="ECO:0000313" key="3">
    <source>
        <dbReference type="Proteomes" id="UP000619295"/>
    </source>
</evidence>
<evidence type="ECO:0000313" key="2">
    <source>
        <dbReference type="EMBL" id="MBD3849331.1"/>
    </source>
</evidence>
<feature type="domain" description="T6SS Transcription factor RovC-like DNA binding" evidence="1">
    <location>
        <begin position="48"/>
        <end position="150"/>
    </location>
</feature>
<dbReference type="Proteomes" id="UP000619295">
    <property type="component" value="Unassembled WGS sequence"/>
</dbReference>
<accession>A0A927EFY5</accession>
<reference evidence="2" key="1">
    <citation type="submission" date="2020-09" db="EMBL/GenBank/DDBJ databases">
        <title>Bosea spartocytisi sp. nov. a root nodule endophyte of Spartocytisus supranubius in the high mountain ecosystem fo the Teide National Park (Canary Islands, Spain).</title>
        <authorList>
            <person name="Pulido-Suarez L."/>
            <person name="Peix A."/>
            <person name="Igual J.M."/>
            <person name="Socas-Perez N."/>
            <person name="Velazquez E."/>
            <person name="Flores-Felix J.D."/>
            <person name="Leon-Barrios M."/>
        </authorList>
    </citation>
    <scope>NUCLEOTIDE SEQUENCE</scope>
    <source>
        <strain evidence="2">SSUT16</strain>
    </source>
</reference>
<evidence type="ECO:0000259" key="1">
    <source>
        <dbReference type="Pfam" id="PF10074"/>
    </source>
</evidence>
<dbReference type="AlphaFoldDB" id="A0A927EFY5"/>
<comment type="caution">
    <text evidence="2">The sequence shown here is derived from an EMBL/GenBank/DDBJ whole genome shotgun (WGS) entry which is preliminary data.</text>
</comment>
<name>A0A927EFY5_9HYPH</name>
<dbReference type="Pfam" id="PF10074">
    <property type="entry name" value="RovC_DNA-bd"/>
    <property type="match status" value="1"/>
</dbReference>
<organism evidence="2 3">
    <name type="scientific">Bosea spartocytisi</name>
    <dbReference type="NCBI Taxonomy" id="2773451"/>
    <lineage>
        <taxon>Bacteria</taxon>
        <taxon>Pseudomonadati</taxon>
        <taxon>Pseudomonadota</taxon>
        <taxon>Alphaproteobacteria</taxon>
        <taxon>Hyphomicrobiales</taxon>
        <taxon>Boseaceae</taxon>
        <taxon>Bosea</taxon>
    </lineage>
</organism>
<gene>
    <name evidence="2" type="ORF">IED13_26820</name>
</gene>